<evidence type="ECO:0000313" key="7">
    <source>
        <dbReference type="EMBL" id="CAH0002051.1"/>
    </source>
</evidence>
<dbReference type="Proteomes" id="UP000754883">
    <property type="component" value="Unassembled WGS sequence"/>
</dbReference>
<proteinExistence type="predicted"/>
<keyword evidence="8" id="KW-1185">Reference proteome</keyword>
<comment type="subcellular location">
    <subcellularLocation>
        <location evidence="1">Membrane</location>
        <topology evidence="1">Single-pass membrane protein</topology>
    </subcellularLocation>
</comment>
<evidence type="ECO:0000256" key="4">
    <source>
        <dbReference type="ARBA" id="ARBA00023136"/>
    </source>
</evidence>
<dbReference type="OrthoDB" id="444255at2759"/>
<protein>
    <recommendedName>
        <fullName evidence="6">LicD/FKTN/FKRP nucleotidyltransferase domain-containing protein</fullName>
    </recommendedName>
</protein>
<reference evidence="7 8" key="2">
    <citation type="submission" date="2021-10" db="EMBL/GenBank/DDBJ databases">
        <authorList>
            <person name="Piombo E."/>
        </authorList>
    </citation>
    <scope>NUCLEOTIDE SEQUENCE [LARGE SCALE GENOMIC DNA]</scope>
</reference>
<evidence type="ECO:0000256" key="2">
    <source>
        <dbReference type="ARBA" id="ARBA00022692"/>
    </source>
</evidence>
<feature type="signal peptide" evidence="5">
    <location>
        <begin position="1"/>
        <end position="20"/>
    </location>
</feature>
<accession>A0A9N9UWW4</accession>
<evidence type="ECO:0000256" key="1">
    <source>
        <dbReference type="ARBA" id="ARBA00004167"/>
    </source>
</evidence>
<keyword evidence="3" id="KW-1133">Transmembrane helix</keyword>
<reference evidence="8" key="1">
    <citation type="submission" date="2019-06" db="EMBL/GenBank/DDBJ databases">
        <authorList>
            <person name="Broberg M."/>
        </authorList>
    </citation>
    <scope>NUCLEOTIDE SEQUENCE [LARGE SCALE GENOMIC DNA]</scope>
</reference>
<keyword evidence="5" id="KW-0732">Signal</keyword>
<feature type="domain" description="LicD/FKTN/FKRP nucleotidyltransferase" evidence="6">
    <location>
        <begin position="210"/>
        <end position="248"/>
    </location>
</feature>
<gene>
    <name evidence="7" type="ORF">CBYS24578_00001816</name>
</gene>
<keyword evidence="4" id="KW-0472">Membrane</keyword>
<dbReference type="AlphaFoldDB" id="A0A9N9UWW4"/>
<evidence type="ECO:0000259" key="6">
    <source>
        <dbReference type="Pfam" id="PF04991"/>
    </source>
</evidence>
<dbReference type="GO" id="GO:0016020">
    <property type="term" value="C:membrane"/>
    <property type="evidence" value="ECO:0007669"/>
    <property type="project" value="UniProtKB-SubCell"/>
</dbReference>
<feature type="domain" description="LicD/FKTN/FKRP nucleotidyltransferase" evidence="6">
    <location>
        <begin position="90"/>
        <end position="197"/>
    </location>
</feature>
<dbReference type="InterPro" id="IPR009644">
    <property type="entry name" value="FKTN/MNN4/W02B3.4-1"/>
</dbReference>
<name>A0A9N9UWW4_9HYPO</name>
<dbReference type="GO" id="GO:0009100">
    <property type="term" value="P:glycoprotein metabolic process"/>
    <property type="evidence" value="ECO:0007669"/>
    <property type="project" value="UniProtKB-ARBA"/>
</dbReference>
<dbReference type="PANTHER" id="PTHR15407:SF28">
    <property type="entry name" value="RIBITOL-5-PHOSPHATE TRANSFERASE FKTN"/>
    <property type="match status" value="1"/>
</dbReference>
<dbReference type="InterPro" id="IPR007074">
    <property type="entry name" value="LicD/FKTN/FKRP_NTP_transf"/>
</dbReference>
<sequence>MASLTSLFTAVFAFFSVAQALPSLATGASSSHLEPRRIGAHQQAKYFYEASGSLARVHYDIRYFKEEVPYDEHRLVLRDLIRSYLGVLDAHGAETWLAHGTLLGWWWNGQVMPWDYDLDVQVSNDTLQWLGDSMNRTEHAFEGTTYVDGWERPATKTFLLDVNPHHSDLTRGDGANVIDARWIDMRTGLFIDITGVREREANRPGVWSCKNYHRYEARQLWPLRPTKFEGVPALVPYSYQDILTDEYGHKSIVAEEWEHHRWDSVTKQWRLMSQDEENERKEAAKVLKAQDLALQEQEEGEQEQVS</sequence>
<feature type="chain" id="PRO_5040442558" description="LicD/FKTN/FKRP nucleotidyltransferase domain-containing protein" evidence="5">
    <location>
        <begin position="21"/>
        <end position="306"/>
    </location>
</feature>
<comment type="caution">
    <text evidence="7">The sequence shown here is derived from an EMBL/GenBank/DDBJ whole genome shotgun (WGS) entry which is preliminary data.</text>
</comment>
<evidence type="ECO:0000313" key="8">
    <source>
        <dbReference type="Proteomes" id="UP000754883"/>
    </source>
</evidence>
<dbReference type="EMBL" id="CABFNO020001560">
    <property type="protein sequence ID" value="CAH0002051.1"/>
    <property type="molecule type" value="Genomic_DNA"/>
</dbReference>
<evidence type="ECO:0000256" key="3">
    <source>
        <dbReference type="ARBA" id="ARBA00022989"/>
    </source>
</evidence>
<dbReference type="PANTHER" id="PTHR15407">
    <property type="entry name" value="FUKUTIN-RELATED"/>
    <property type="match status" value="1"/>
</dbReference>
<dbReference type="Pfam" id="PF04991">
    <property type="entry name" value="LicD"/>
    <property type="match status" value="2"/>
</dbReference>
<evidence type="ECO:0000256" key="5">
    <source>
        <dbReference type="SAM" id="SignalP"/>
    </source>
</evidence>
<keyword evidence="2" id="KW-0812">Transmembrane</keyword>
<organism evidence="7 8">
    <name type="scientific">Clonostachys byssicola</name>
    <dbReference type="NCBI Taxonomy" id="160290"/>
    <lineage>
        <taxon>Eukaryota</taxon>
        <taxon>Fungi</taxon>
        <taxon>Dikarya</taxon>
        <taxon>Ascomycota</taxon>
        <taxon>Pezizomycotina</taxon>
        <taxon>Sordariomycetes</taxon>
        <taxon>Hypocreomycetidae</taxon>
        <taxon>Hypocreales</taxon>
        <taxon>Bionectriaceae</taxon>
        <taxon>Clonostachys</taxon>
    </lineage>
</organism>